<evidence type="ECO:0000256" key="1">
    <source>
        <dbReference type="SAM" id="MobiDB-lite"/>
    </source>
</evidence>
<dbReference type="PANTHER" id="PTHR13357">
    <property type="entry name" value="SH3 ADAPTER PROTEIN SPIN90 NCK INTERACTING PROTEIN WITH SH3 DOMAIN"/>
    <property type="match status" value="1"/>
</dbReference>
<proteinExistence type="predicted"/>
<keyword evidence="2" id="KW-1133">Transmembrane helix</keyword>
<dbReference type="VEuPathDB" id="FungiDB:PSTT_02480"/>
<feature type="transmembrane region" description="Helical" evidence="2">
    <location>
        <begin position="839"/>
        <end position="859"/>
    </location>
</feature>
<feature type="compositionally biased region" description="Polar residues" evidence="1">
    <location>
        <begin position="558"/>
        <end position="579"/>
    </location>
</feature>
<dbReference type="PANTHER" id="PTHR13357:SF1">
    <property type="entry name" value="NCK-INTERACTING PROTEIN WITH SH3 DOMAIN"/>
    <property type="match status" value="1"/>
</dbReference>
<feature type="compositionally biased region" description="Low complexity" evidence="1">
    <location>
        <begin position="786"/>
        <end position="807"/>
    </location>
</feature>
<keyword evidence="5" id="KW-1185">Reference proteome</keyword>
<dbReference type="AlphaFoldDB" id="A0A2S4VZQ6"/>
<keyword evidence="2" id="KW-0472">Membrane</keyword>
<evidence type="ECO:0000259" key="3">
    <source>
        <dbReference type="Pfam" id="PF09431"/>
    </source>
</evidence>
<feature type="transmembrane region" description="Helical" evidence="2">
    <location>
        <begin position="879"/>
        <end position="904"/>
    </location>
</feature>
<feature type="compositionally biased region" description="Low complexity" evidence="1">
    <location>
        <begin position="638"/>
        <end position="659"/>
    </location>
</feature>
<dbReference type="GO" id="GO:0071933">
    <property type="term" value="F:Arp2/3 complex binding"/>
    <property type="evidence" value="ECO:0007669"/>
    <property type="project" value="TreeGrafter"/>
</dbReference>
<organism evidence="4 5">
    <name type="scientific">Puccinia striiformis</name>
    <dbReference type="NCBI Taxonomy" id="27350"/>
    <lineage>
        <taxon>Eukaryota</taxon>
        <taxon>Fungi</taxon>
        <taxon>Dikarya</taxon>
        <taxon>Basidiomycota</taxon>
        <taxon>Pucciniomycotina</taxon>
        <taxon>Pucciniomycetes</taxon>
        <taxon>Pucciniales</taxon>
        <taxon>Pucciniaceae</taxon>
        <taxon>Puccinia</taxon>
    </lineage>
</organism>
<feature type="domain" description="SPIN90/Ldb17 leucine-rich" evidence="3">
    <location>
        <begin position="292"/>
        <end position="455"/>
    </location>
</feature>
<dbReference type="GO" id="GO:0000147">
    <property type="term" value="P:actin cortical patch assembly"/>
    <property type="evidence" value="ECO:0007669"/>
    <property type="project" value="TreeGrafter"/>
</dbReference>
<dbReference type="Proteomes" id="UP000239156">
    <property type="component" value="Unassembled WGS sequence"/>
</dbReference>
<evidence type="ECO:0000313" key="5">
    <source>
        <dbReference type="Proteomes" id="UP000239156"/>
    </source>
</evidence>
<dbReference type="GO" id="GO:0006897">
    <property type="term" value="P:endocytosis"/>
    <property type="evidence" value="ECO:0007669"/>
    <property type="project" value="TreeGrafter"/>
</dbReference>
<keyword evidence="2" id="KW-0812">Transmembrane</keyword>
<feature type="non-terminal residue" evidence="4">
    <location>
        <position position="1"/>
    </location>
</feature>
<accession>A0A2S4VZQ6</accession>
<dbReference type="GO" id="GO:0030479">
    <property type="term" value="C:actin cortical patch"/>
    <property type="evidence" value="ECO:0007669"/>
    <property type="project" value="TreeGrafter"/>
</dbReference>
<gene>
    <name evidence="4" type="ORF">PSTT_02480</name>
</gene>
<dbReference type="Pfam" id="PF09431">
    <property type="entry name" value="SPIN90_LRD"/>
    <property type="match status" value="1"/>
</dbReference>
<dbReference type="InterPro" id="IPR018556">
    <property type="entry name" value="SPIN90/Ldb17_LRD"/>
</dbReference>
<dbReference type="InterPro" id="IPR030125">
    <property type="entry name" value="SPIN90/Ldb17"/>
</dbReference>
<feature type="region of interest" description="Disordered" evidence="1">
    <location>
        <begin position="638"/>
        <end position="809"/>
    </location>
</feature>
<protein>
    <recommendedName>
        <fullName evidence="3">SPIN90/Ldb17 leucine-rich domain-containing protein</fullName>
    </recommendedName>
</protein>
<feature type="compositionally biased region" description="Basic residues" evidence="1">
    <location>
        <begin position="327"/>
        <end position="337"/>
    </location>
</feature>
<name>A0A2S4VZQ6_9BASI</name>
<feature type="transmembrane region" description="Helical" evidence="2">
    <location>
        <begin position="813"/>
        <end position="832"/>
    </location>
</feature>
<reference evidence="4" key="1">
    <citation type="submission" date="2017-12" db="EMBL/GenBank/DDBJ databases">
        <title>Gene loss provides genomic basis for host adaptation in cereal stripe rust fungi.</title>
        <authorList>
            <person name="Xia C."/>
        </authorList>
    </citation>
    <scope>NUCLEOTIDE SEQUENCE [LARGE SCALE GENOMIC DNA]</scope>
    <source>
        <strain evidence="4">93-210</strain>
    </source>
</reference>
<dbReference type="GO" id="GO:0051666">
    <property type="term" value="P:actin cortical patch localization"/>
    <property type="evidence" value="ECO:0007669"/>
    <property type="project" value="TreeGrafter"/>
</dbReference>
<dbReference type="VEuPathDB" id="FungiDB:PSHT_07303"/>
<evidence type="ECO:0000256" key="2">
    <source>
        <dbReference type="SAM" id="Phobius"/>
    </source>
</evidence>
<evidence type="ECO:0000313" key="4">
    <source>
        <dbReference type="EMBL" id="POW15003.1"/>
    </source>
</evidence>
<feature type="compositionally biased region" description="Low complexity" evidence="1">
    <location>
        <begin position="751"/>
        <end position="762"/>
    </location>
</feature>
<comment type="caution">
    <text evidence="4">The sequence shown here is derived from an EMBL/GenBank/DDBJ whole genome shotgun (WGS) entry which is preliminary data.</text>
</comment>
<feature type="compositionally biased region" description="Basic residues" evidence="1">
    <location>
        <begin position="660"/>
        <end position="675"/>
    </location>
</feature>
<sequence length="923" mass="102152">ALDMWAISELFILSSLSASHQSQAGLVGFDYLLDRTRIRTDSRKYRPVGVLVMASETDQQFWPVFNELLSVDPTGNLAELDGALIQSLEMIGSDLAGYLSDEESLHHAVSTLLHSPLFLNHSQRVTNSIILILIDPSTPLSLIFVACLVLLLNGFENAIFFRTLRTINLSALSETNSSSPISHPSPSAELSQLIPVLLAIGTRVGLVPSSFIDTLSNHSHLNLYPPDSSPDLSSTGSANERYAERKLGPLLSGLLYELCRVQKLEDATLELFSEQLIDNLFQLVELTRDQEDETFNYNLIKLIIALNEQFMLAGLNPQSQQQIHNAPSHHHHRRKGPRTSDVESNIIIRTMKHRLDESKTFGENLIFILNRASHSTSEGLCVSLLILKILYLLFTTPGTHEYFYTNDLCVLVDIFIRELSDLPDESNDLRHTYLRVLHPLLTQTQLRSYHYKREEVRHVLLSHIKYAHLQDINATTKRLVERNLHSDWCLDLERTARSLNRPGLAGLSCERSLSVETLGSQLSGGGSMAEVITSNTDSIPIAQPSSSTVLLVTHHQLPPSSSPAKLQAQTPAIHNPSYTTPQGLRSSVVLNNLSHAFVQVTIADSSDCYEETQAIHPIASSSYPPEMINRPASIISARSISPNSDGSLRPSSSCSVSRSPARRPAPKPPTSKRKGPLGTHLSPDPNSEGPSTCGSEIPIVDEPEPETSRRASIPSPDSLLNPSTSSQKHRSHPIDLTKHIRRAAPTPPQLSSPSSYPEETPPIQIISTNAARRRKAPLPPKEAFSKLRSSKSSSHLPLTPTLSSSSHTAWKPSHTRVVSLSSINLFLLLITLPTVTEGTIIHLVNSIVLLYYLLFRFIIKGDCYLSSSLSLLLHFFNSLSYILVDLPLLFLSLSLSLSLLFIYITSHDEKKKKMSSKTNPRQN</sequence>
<feature type="region of interest" description="Disordered" evidence="1">
    <location>
        <begin position="321"/>
        <end position="340"/>
    </location>
</feature>
<dbReference type="EMBL" id="PKSL01000015">
    <property type="protein sequence ID" value="POW15003.1"/>
    <property type="molecule type" value="Genomic_DNA"/>
</dbReference>
<feature type="compositionally biased region" description="Polar residues" evidence="1">
    <location>
        <begin position="684"/>
        <end position="694"/>
    </location>
</feature>
<feature type="region of interest" description="Disordered" evidence="1">
    <location>
        <begin position="556"/>
        <end position="579"/>
    </location>
</feature>